<protein>
    <recommendedName>
        <fullName evidence="4">tRNA pseudouridine synthase A</fullName>
        <ecNumber evidence="4">5.4.99.12</ecNumber>
    </recommendedName>
    <alternativeName>
        <fullName evidence="4">tRNA pseudouridine(38-40) synthase</fullName>
    </alternativeName>
    <alternativeName>
        <fullName evidence="4">tRNA pseudouridylate synthase I</fullName>
    </alternativeName>
    <alternativeName>
        <fullName evidence="4">tRNA-uridine isomerase I</fullName>
    </alternativeName>
</protein>
<evidence type="ECO:0000313" key="10">
    <source>
        <dbReference type="Proteomes" id="UP000824201"/>
    </source>
</evidence>
<dbReference type="HAMAP" id="MF_00171">
    <property type="entry name" value="TruA"/>
    <property type="match status" value="1"/>
</dbReference>
<organism evidence="9 10">
    <name type="scientific">Candidatus Fimimorpha faecalis</name>
    <dbReference type="NCBI Taxonomy" id="2840824"/>
    <lineage>
        <taxon>Bacteria</taxon>
        <taxon>Bacillati</taxon>
        <taxon>Bacillota</taxon>
        <taxon>Clostridia</taxon>
        <taxon>Eubacteriales</taxon>
        <taxon>Candidatus Fimimorpha</taxon>
    </lineage>
</organism>
<reference evidence="9" key="2">
    <citation type="journal article" date="2021" name="PeerJ">
        <title>Extensive microbial diversity within the chicken gut microbiome revealed by metagenomics and culture.</title>
        <authorList>
            <person name="Gilroy R."/>
            <person name="Ravi A."/>
            <person name="Getino M."/>
            <person name="Pursley I."/>
            <person name="Horton D.L."/>
            <person name="Alikhan N.F."/>
            <person name="Baker D."/>
            <person name="Gharbi K."/>
            <person name="Hall N."/>
            <person name="Watson M."/>
            <person name="Adriaenssens E.M."/>
            <person name="Foster-Nyarko E."/>
            <person name="Jarju S."/>
            <person name="Secka A."/>
            <person name="Antonio M."/>
            <person name="Oren A."/>
            <person name="Chaudhuri R.R."/>
            <person name="La Ragione R."/>
            <person name="Hildebrand F."/>
            <person name="Pallen M.J."/>
        </authorList>
    </citation>
    <scope>NUCLEOTIDE SEQUENCE</scope>
    <source>
        <strain evidence="9">ChiW13-3771</strain>
    </source>
</reference>
<comment type="function">
    <text evidence="4">Formation of pseudouridine at positions 38, 39 and 40 in the anticodon stem and loop of transfer RNAs.</text>
</comment>
<dbReference type="GO" id="GO:0160147">
    <property type="term" value="F:tRNA pseudouridine(38-40) synthase activity"/>
    <property type="evidence" value="ECO:0007669"/>
    <property type="project" value="UniProtKB-EC"/>
</dbReference>
<dbReference type="GO" id="GO:0031119">
    <property type="term" value="P:tRNA pseudouridine synthesis"/>
    <property type="evidence" value="ECO:0007669"/>
    <property type="project" value="UniProtKB-UniRule"/>
</dbReference>
<accession>A0A9D1EFL7</accession>
<keyword evidence="3 4" id="KW-0413">Isomerase</keyword>
<dbReference type="EMBL" id="DVHN01000121">
    <property type="protein sequence ID" value="HIR89126.1"/>
    <property type="molecule type" value="Genomic_DNA"/>
</dbReference>
<evidence type="ECO:0000259" key="8">
    <source>
        <dbReference type="Pfam" id="PF01416"/>
    </source>
</evidence>
<dbReference type="AlphaFoldDB" id="A0A9D1EFL7"/>
<dbReference type="FunFam" id="3.30.70.580:FF:000001">
    <property type="entry name" value="tRNA pseudouridine synthase A"/>
    <property type="match status" value="1"/>
</dbReference>
<reference evidence="9" key="1">
    <citation type="submission" date="2020-10" db="EMBL/GenBank/DDBJ databases">
        <authorList>
            <person name="Gilroy R."/>
        </authorList>
    </citation>
    <scope>NUCLEOTIDE SEQUENCE</scope>
    <source>
        <strain evidence="9">ChiW13-3771</strain>
    </source>
</reference>
<evidence type="ECO:0000256" key="6">
    <source>
        <dbReference type="PIRSR" id="PIRSR001430-2"/>
    </source>
</evidence>
<dbReference type="PIRSF" id="PIRSF001430">
    <property type="entry name" value="tRNA_psdUrid_synth"/>
    <property type="match status" value="1"/>
</dbReference>
<feature type="domain" description="Pseudouridine synthase I TruA alpha/beta" evidence="8">
    <location>
        <begin position="8"/>
        <end position="103"/>
    </location>
</feature>
<dbReference type="Gene3D" id="3.30.70.660">
    <property type="entry name" value="Pseudouridine synthase I, catalytic domain, C-terminal subdomain"/>
    <property type="match status" value="1"/>
</dbReference>
<dbReference type="Gene3D" id="3.30.70.580">
    <property type="entry name" value="Pseudouridine synthase I, catalytic domain, N-terminal subdomain"/>
    <property type="match status" value="1"/>
</dbReference>
<evidence type="ECO:0000256" key="5">
    <source>
        <dbReference type="PIRSR" id="PIRSR001430-1"/>
    </source>
</evidence>
<proteinExistence type="inferred from homology"/>
<comment type="subunit">
    <text evidence="4">Homodimer.</text>
</comment>
<dbReference type="InterPro" id="IPR020094">
    <property type="entry name" value="TruA/RsuA/RluB/E/F_N"/>
</dbReference>
<dbReference type="CDD" id="cd02570">
    <property type="entry name" value="PseudoU_synth_EcTruA"/>
    <property type="match status" value="1"/>
</dbReference>
<comment type="caution">
    <text evidence="4">Lacks conserved residue(s) required for the propagation of feature annotation.</text>
</comment>
<comment type="catalytic activity">
    <reaction evidence="4 7">
        <text>uridine(38/39/40) in tRNA = pseudouridine(38/39/40) in tRNA</text>
        <dbReference type="Rhea" id="RHEA:22376"/>
        <dbReference type="Rhea" id="RHEA-COMP:10085"/>
        <dbReference type="Rhea" id="RHEA-COMP:10087"/>
        <dbReference type="ChEBI" id="CHEBI:65314"/>
        <dbReference type="ChEBI" id="CHEBI:65315"/>
        <dbReference type="EC" id="5.4.99.12"/>
    </reaction>
</comment>
<evidence type="ECO:0000256" key="3">
    <source>
        <dbReference type="ARBA" id="ARBA00023235"/>
    </source>
</evidence>
<dbReference type="Proteomes" id="UP000824201">
    <property type="component" value="Unassembled WGS sequence"/>
</dbReference>
<gene>
    <name evidence="4 9" type="primary">truA</name>
    <name evidence="9" type="ORF">IAC96_09270</name>
</gene>
<evidence type="ECO:0000256" key="7">
    <source>
        <dbReference type="RuleBase" id="RU003792"/>
    </source>
</evidence>
<dbReference type="NCBIfam" id="TIGR00071">
    <property type="entry name" value="hisT_truA"/>
    <property type="match status" value="1"/>
</dbReference>
<dbReference type="Pfam" id="PF01416">
    <property type="entry name" value="PseudoU_synth_1"/>
    <property type="match status" value="2"/>
</dbReference>
<evidence type="ECO:0000256" key="1">
    <source>
        <dbReference type="ARBA" id="ARBA00009375"/>
    </source>
</evidence>
<evidence type="ECO:0000313" key="9">
    <source>
        <dbReference type="EMBL" id="HIR89126.1"/>
    </source>
</evidence>
<feature type="domain" description="Pseudouridine synthase I TruA alpha/beta" evidence="8">
    <location>
        <begin position="144"/>
        <end position="245"/>
    </location>
</feature>
<evidence type="ECO:0000256" key="4">
    <source>
        <dbReference type="HAMAP-Rule" id="MF_00171"/>
    </source>
</evidence>
<dbReference type="SUPFAM" id="SSF55120">
    <property type="entry name" value="Pseudouridine synthase"/>
    <property type="match status" value="1"/>
</dbReference>
<comment type="caution">
    <text evidence="9">The sequence shown here is derived from an EMBL/GenBank/DDBJ whole genome shotgun (WGS) entry which is preliminary data.</text>
</comment>
<name>A0A9D1EFL7_9FIRM</name>
<dbReference type="InterPro" id="IPR020097">
    <property type="entry name" value="PsdUridine_synth_TruA_a/b_dom"/>
</dbReference>
<feature type="active site" description="Nucleophile" evidence="4 5">
    <location>
        <position position="53"/>
    </location>
</feature>
<dbReference type="PANTHER" id="PTHR11142:SF22">
    <property type="entry name" value="TRNA PSEUDOURIDINE SYNTHASE A 2"/>
    <property type="match status" value="1"/>
</dbReference>
<sequence>MKNYKMILQYDGTKYNGWQKQKNTDKTIQGKLESILEKLTGEAIEVHGSGRTDAGVHAIGQVANAKLNFNGTAQQLQQYINDYLPQDIVVSAMEEVPMRFHSRLNAVRKTYAYRIHLSPIRNVLERNYLWNYGKPLHIDQMKQAAAYLIGEHDFLPFCDQKKMKKSSIRVIEQISWKETEQECQIFFQGNGFLYHMVRKIVGTLVEIGEEKKSPDMIQEILETGNRELVSGIAPAQGLCLISVEY</sequence>
<feature type="binding site" evidence="4 6">
    <location>
        <position position="111"/>
    </location>
    <ligand>
        <name>substrate</name>
    </ligand>
</feature>
<dbReference type="InterPro" id="IPR020095">
    <property type="entry name" value="PsdUridine_synth_TruA_C"/>
</dbReference>
<dbReference type="GO" id="GO:0003723">
    <property type="term" value="F:RNA binding"/>
    <property type="evidence" value="ECO:0007669"/>
    <property type="project" value="InterPro"/>
</dbReference>
<evidence type="ECO:0000256" key="2">
    <source>
        <dbReference type="ARBA" id="ARBA00022694"/>
    </source>
</evidence>
<keyword evidence="2 4" id="KW-0819">tRNA processing</keyword>
<comment type="similarity">
    <text evidence="1 4 7">Belongs to the tRNA pseudouridine synthase TruA family.</text>
</comment>
<dbReference type="InterPro" id="IPR020103">
    <property type="entry name" value="PsdUridine_synth_cat_dom_sf"/>
</dbReference>
<dbReference type="EC" id="5.4.99.12" evidence="4"/>
<dbReference type="PANTHER" id="PTHR11142">
    <property type="entry name" value="PSEUDOURIDYLATE SYNTHASE"/>
    <property type="match status" value="1"/>
</dbReference>
<dbReference type="InterPro" id="IPR001406">
    <property type="entry name" value="PsdUridine_synth_TruA"/>
</dbReference>